<gene>
    <name evidence="2" type="ORF">BACCAP_03570</name>
</gene>
<organism evidence="2 3">
    <name type="scientific">Pseudoflavonifractor capillosus ATCC 29799</name>
    <dbReference type="NCBI Taxonomy" id="411467"/>
    <lineage>
        <taxon>Bacteria</taxon>
        <taxon>Bacillati</taxon>
        <taxon>Bacillota</taxon>
        <taxon>Clostridia</taxon>
        <taxon>Eubacteriales</taxon>
        <taxon>Oscillospiraceae</taxon>
        <taxon>Pseudoflavonifractor</taxon>
    </lineage>
</organism>
<comment type="similarity">
    <text evidence="1">Belongs to the BtpA family.</text>
</comment>
<dbReference type="eggNOG" id="COG0434">
    <property type="taxonomic scope" value="Bacteria"/>
</dbReference>
<accession>A6NZB9</accession>
<dbReference type="STRING" id="411467.BACCAP_03570"/>
<dbReference type="NCBIfam" id="TIGR00259">
    <property type="entry name" value="thylakoid_BtpA"/>
    <property type="match status" value="1"/>
</dbReference>
<evidence type="ECO:0000313" key="2">
    <source>
        <dbReference type="EMBL" id="EDM98768.1"/>
    </source>
</evidence>
<dbReference type="AlphaFoldDB" id="A6NZB9"/>
<protein>
    <submittedName>
        <fullName evidence="2">Membrane complex biogenesis protein, BtpA family</fullName>
    </submittedName>
</protein>
<dbReference type="PANTHER" id="PTHR21381">
    <property type="entry name" value="ZGC:162297"/>
    <property type="match status" value="1"/>
</dbReference>
<name>A6NZB9_9FIRM</name>
<evidence type="ECO:0000313" key="3">
    <source>
        <dbReference type="Proteomes" id="UP000003639"/>
    </source>
</evidence>
<dbReference type="PANTHER" id="PTHR21381:SF3">
    <property type="entry name" value="SGC REGION PROTEIN SGCQ-RELATED"/>
    <property type="match status" value="1"/>
</dbReference>
<sequence>MGDLMEFHRMFPGQKPVIGMVHLQALPGAPGYGGSMDEIYRAAVEDLHALEQGGVDAAIVENFGDTPYALNHELITLAAMTALAVQLRAESSLRLGLNVQFNCTEAEWGIAYAAGYDFIRVEALVENRVGVHGVAFAAAPSLLRLKSRYPAETMLLADINVKHTYPMVEQPLDASIHEAKEAGAGALIVTGVVTGQNPSLEDVCRCKELAGETPVLLGSGIHQENAAAFFQIADGAIVGSSFKENGDVRNKVDTGRVRRFMEALGR</sequence>
<dbReference type="PIRSF" id="PIRSF005956">
    <property type="entry name" value="BtpA"/>
    <property type="match status" value="1"/>
</dbReference>
<reference evidence="2 3" key="1">
    <citation type="submission" date="2007-04" db="EMBL/GenBank/DDBJ databases">
        <authorList>
            <person name="Fulton L."/>
            <person name="Clifton S."/>
            <person name="Fulton B."/>
            <person name="Xu J."/>
            <person name="Minx P."/>
            <person name="Pepin K.H."/>
            <person name="Johnson M."/>
            <person name="Thiruvilangam P."/>
            <person name="Bhonagiri V."/>
            <person name="Nash W.E."/>
            <person name="Mardis E.R."/>
            <person name="Wilson R.K."/>
        </authorList>
    </citation>
    <scope>NUCLEOTIDE SEQUENCE [LARGE SCALE GENOMIC DNA]</scope>
    <source>
        <strain evidence="2 3">ATCC 29799</strain>
    </source>
</reference>
<keyword evidence="3" id="KW-1185">Reference proteome</keyword>
<dbReference type="InterPro" id="IPR005137">
    <property type="entry name" value="BtpA"/>
</dbReference>
<comment type="caution">
    <text evidence="2">The sequence shown here is derived from an EMBL/GenBank/DDBJ whole genome shotgun (WGS) entry which is preliminary data.</text>
</comment>
<dbReference type="Proteomes" id="UP000003639">
    <property type="component" value="Unassembled WGS sequence"/>
</dbReference>
<dbReference type="InterPro" id="IPR011060">
    <property type="entry name" value="RibuloseP-bd_barrel"/>
</dbReference>
<dbReference type="Pfam" id="PF03437">
    <property type="entry name" value="BtpA"/>
    <property type="match status" value="1"/>
</dbReference>
<dbReference type="SUPFAM" id="SSF51366">
    <property type="entry name" value="Ribulose-phoshate binding barrel"/>
    <property type="match status" value="1"/>
</dbReference>
<reference evidence="2 3" key="2">
    <citation type="submission" date="2007-06" db="EMBL/GenBank/DDBJ databases">
        <title>Draft genome sequence of Pseudoflavonifractor capillosus ATCC 29799.</title>
        <authorList>
            <person name="Sudarsanam P."/>
            <person name="Ley R."/>
            <person name="Guruge J."/>
            <person name="Turnbaugh P.J."/>
            <person name="Mahowald M."/>
            <person name="Liep D."/>
            <person name="Gordon J."/>
        </authorList>
    </citation>
    <scope>NUCLEOTIDE SEQUENCE [LARGE SCALE GENOMIC DNA]</scope>
    <source>
        <strain evidence="2 3">ATCC 29799</strain>
    </source>
</reference>
<proteinExistence type="inferred from homology"/>
<evidence type="ECO:0000256" key="1">
    <source>
        <dbReference type="ARBA" id="ARBA00006007"/>
    </source>
</evidence>
<dbReference type="EMBL" id="AAXG02000032">
    <property type="protein sequence ID" value="EDM98768.1"/>
    <property type="molecule type" value="Genomic_DNA"/>
</dbReference>